<dbReference type="CTD" id="121428774"/>
<name>A0A8B7YMY4_ACAPL</name>
<evidence type="ECO:0000313" key="4">
    <source>
        <dbReference type="RefSeq" id="XP_022094622.1"/>
    </source>
</evidence>
<feature type="region of interest" description="Disordered" evidence="1">
    <location>
        <begin position="836"/>
        <end position="893"/>
    </location>
</feature>
<dbReference type="InterPro" id="IPR027902">
    <property type="entry name" value="DUF4487"/>
</dbReference>
<proteinExistence type="predicted"/>
<dbReference type="Pfam" id="PF14868">
    <property type="entry name" value="DUF4487"/>
    <property type="match status" value="1"/>
</dbReference>
<gene>
    <name evidence="3 4 5 6" type="primary">LOC110981390</name>
</gene>
<dbReference type="RefSeq" id="XP_022094624.1">
    <property type="nucleotide sequence ID" value="XM_022238932.1"/>
</dbReference>
<dbReference type="KEGG" id="aplc:110981390"/>
<dbReference type="InterPro" id="IPR016024">
    <property type="entry name" value="ARM-type_fold"/>
</dbReference>
<accession>A0A8B7YMY4</accession>
<dbReference type="RefSeq" id="XP_022094622.1">
    <property type="nucleotide sequence ID" value="XM_022238930.1"/>
</dbReference>
<evidence type="ECO:0000313" key="3">
    <source>
        <dbReference type="RefSeq" id="XP_022094621.1"/>
    </source>
</evidence>
<evidence type="ECO:0000313" key="6">
    <source>
        <dbReference type="RefSeq" id="XP_022094624.1"/>
    </source>
</evidence>
<dbReference type="OMA" id="PCVQQTF"/>
<keyword evidence="2" id="KW-1185">Reference proteome</keyword>
<dbReference type="RefSeq" id="XP_022094623.1">
    <property type="nucleotide sequence ID" value="XM_022238931.1"/>
</dbReference>
<protein>
    <submittedName>
        <fullName evidence="3 4">Uncharacterized protein C1orf112-like</fullName>
    </submittedName>
</protein>
<evidence type="ECO:0000256" key="1">
    <source>
        <dbReference type="SAM" id="MobiDB-lite"/>
    </source>
</evidence>
<evidence type="ECO:0000313" key="5">
    <source>
        <dbReference type="RefSeq" id="XP_022094623.1"/>
    </source>
</evidence>
<dbReference type="AlphaFoldDB" id="A0A8B7YMY4"/>
<feature type="compositionally biased region" description="Basic and acidic residues" evidence="1">
    <location>
        <begin position="836"/>
        <end position="845"/>
    </location>
</feature>
<dbReference type="SUPFAM" id="SSF48371">
    <property type="entry name" value="ARM repeat"/>
    <property type="match status" value="1"/>
</dbReference>
<dbReference type="PANTHER" id="PTHR16071">
    <property type="entry name" value="CHROMOSOME 1 OPEN READING FRAME 112"/>
    <property type="match status" value="1"/>
</dbReference>
<dbReference type="PANTHER" id="PTHR16071:SF2">
    <property type="entry name" value="FIGNL1-INTERACTING REGULATOR OF RECOMBINATION AND MITOSIS"/>
    <property type="match status" value="1"/>
</dbReference>
<dbReference type="Proteomes" id="UP000694845">
    <property type="component" value="Unplaced"/>
</dbReference>
<evidence type="ECO:0000313" key="2">
    <source>
        <dbReference type="Proteomes" id="UP000694845"/>
    </source>
</evidence>
<dbReference type="OrthoDB" id="6088000at2759"/>
<dbReference type="RefSeq" id="XP_022094621.1">
    <property type="nucleotide sequence ID" value="XM_022238929.1"/>
</dbReference>
<sequence length="940" mass="104247">MSQTESQSSFLEDIKTWSPDTCRAQLADTLPKLIIQYSNGGHTVTKMATLKVMVGSFLPWLELGNLEEQFLTNVLPKTCQLFDDTLKKVSPTIDSVSIQEDGCLLKEKLQTLLQIILDTLECLCSCVSHIMNTLSGGALSIGKVKSLPSSMLHIIHASFHHCKDSTTIYGDHFSLVSEILSSLFKKAYSLQKSLTVLLEAVHLTSEDGDECIEVMAQVCTGFHDLCVVIGDMDSTLLVSTWRFLVKLVCKHKELLKNVLPIHPIVATLCSDIKANYDQCLRLAPHPPSTQSSQGGDEKAFAKTLKICSLCVKMLMHLLKELDGYLGPCVKEIYELILSFLSLAPPSIHAPNVFSSARSEIDRALLVCVEPLLQQLVDNTLFREAVTAVKQDIHGNCWLGRLLTLVKILQILPSCQEQTRAAWMESTTPTWEEPRVSVLGAVFRSYSNCYVELALPIKLPIVVRQGQPEQDVSLREYVVTQVCGFVAAVSASQFGVVERCLLENVVSSQLNCALLAMDVWCFLARYGTADLCASHVYLVADLLTSTPANHSPGYTHLGMLLWRLVPLMAQEHQEELPRMFPPKQHVALWRHIALPAFQEATRKAIAEDLVGHGLAQCKAWLNAEDHTYGSLEELKTGLSCISNVYRQFENLSLPVRMQLTQSVMETVTGLWEVLPLDRIKSHDITNALIDLTGLIASGLQPSDLAKVTKDLCSFLPSTSLKLRLEIINLLHRCRKVKVHGSPKLTDILAGFAELFSGVLADKNAVLHQLALQAFSAFAEETAHESVVPECLQAESTHSAVVDFLNQIPKECTSPAKTEVEWLQEQAEILLKALAKDEAVKEPRPDSADEEQETCLPRQQRTGQDIAANHTAHDECSDDQPAAKRPKREATEGEYRQAISEIQASLQAIQELKDRDQESPPPWLRTELLTLQEHILGLISDS</sequence>
<dbReference type="GeneID" id="110981390"/>
<organism evidence="2 6">
    <name type="scientific">Acanthaster planci</name>
    <name type="common">Crown-of-thorns starfish</name>
    <dbReference type="NCBI Taxonomy" id="133434"/>
    <lineage>
        <taxon>Eukaryota</taxon>
        <taxon>Metazoa</taxon>
        <taxon>Echinodermata</taxon>
        <taxon>Eleutherozoa</taxon>
        <taxon>Asterozoa</taxon>
        <taxon>Asteroidea</taxon>
        <taxon>Valvatacea</taxon>
        <taxon>Valvatida</taxon>
        <taxon>Acanthasteridae</taxon>
        <taxon>Acanthaster</taxon>
    </lineage>
</organism>
<reference evidence="3 4" key="1">
    <citation type="submission" date="2025-04" db="UniProtKB">
        <authorList>
            <consortium name="RefSeq"/>
        </authorList>
    </citation>
    <scope>IDENTIFICATION</scope>
</reference>